<comment type="similarity">
    <text evidence="3 8">Belongs to the class A bacterial acid phosphatase family.</text>
</comment>
<keyword evidence="12" id="KW-1185">Reference proteome</keyword>
<evidence type="ECO:0000313" key="12">
    <source>
        <dbReference type="Proteomes" id="UP000050836"/>
    </source>
</evidence>
<evidence type="ECO:0000256" key="3">
    <source>
        <dbReference type="ARBA" id="ARBA00009017"/>
    </source>
</evidence>
<name>A0A0R0ATB2_9GAMM</name>
<reference evidence="11 12" key="1">
    <citation type="submission" date="2015-10" db="EMBL/GenBank/DDBJ databases">
        <title>Genome sequencing and analysis of members of genus Stenotrophomonas.</title>
        <authorList>
            <person name="Patil P.P."/>
            <person name="Midha S."/>
            <person name="Patil P.B."/>
        </authorList>
    </citation>
    <scope>NUCLEOTIDE SEQUENCE [LARGE SCALE GENOMIC DNA]</scope>
    <source>
        <strain evidence="11 12">JCM 9942</strain>
    </source>
</reference>
<comment type="caution">
    <text evidence="11">The sequence shown here is derived from an EMBL/GenBank/DDBJ whole genome shotgun (WGS) entry which is preliminary data.</text>
</comment>
<dbReference type="SUPFAM" id="SSF48317">
    <property type="entry name" value="Acid phosphatase/Vanadium-dependent haloperoxidase"/>
    <property type="match status" value="1"/>
</dbReference>
<evidence type="ECO:0000256" key="8">
    <source>
        <dbReference type="PIRNR" id="PIRNR000897"/>
    </source>
</evidence>
<dbReference type="GO" id="GO:0030288">
    <property type="term" value="C:outer membrane-bounded periplasmic space"/>
    <property type="evidence" value="ECO:0007669"/>
    <property type="project" value="InterPro"/>
</dbReference>
<dbReference type="EC" id="3.1.3.2" evidence="4 8"/>
<dbReference type="InterPro" id="IPR000326">
    <property type="entry name" value="PAP2/HPO"/>
</dbReference>
<dbReference type="InterPro" id="IPR036938">
    <property type="entry name" value="PAP2/HPO_sf"/>
</dbReference>
<evidence type="ECO:0000256" key="7">
    <source>
        <dbReference type="ARBA" id="ARBA00022801"/>
    </source>
</evidence>
<feature type="signal peptide" evidence="9">
    <location>
        <begin position="1"/>
        <end position="25"/>
    </location>
</feature>
<dbReference type="InterPro" id="IPR018296">
    <property type="entry name" value="Acid_Pase_classA_bac_CS"/>
</dbReference>
<dbReference type="GO" id="GO:0003993">
    <property type="term" value="F:acid phosphatase activity"/>
    <property type="evidence" value="ECO:0007669"/>
    <property type="project" value="UniProtKB-EC"/>
</dbReference>
<evidence type="ECO:0000256" key="1">
    <source>
        <dbReference type="ARBA" id="ARBA00000032"/>
    </source>
</evidence>
<evidence type="ECO:0000256" key="2">
    <source>
        <dbReference type="ARBA" id="ARBA00004418"/>
    </source>
</evidence>
<dbReference type="EMBL" id="LLXS01000007">
    <property type="protein sequence ID" value="KRG44487.1"/>
    <property type="molecule type" value="Genomic_DNA"/>
</dbReference>
<keyword evidence="7 8" id="KW-0378">Hydrolase</keyword>
<dbReference type="Proteomes" id="UP000050836">
    <property type="component" value="Unassembled WGS sequence"/>
</dbReference>
<protein>
    <recommendedName>
        <fullName evidence="4 8">Acid phosphatase</fullName>
        <ecNumber evidence="4 8">3.1.3.2</ecNumber>
    </recommendedName>
</protein>
<dbReference type="OrthoDB" id="9805301at2"/>
<proteinExistence type="inferred from homology"/>
<keyword evidence="5 9" id="KW-0732">Signal</keyword>
<sequence>MSLRIRGPLSRIIALGLCALGSACATDPASSFSVPEIRPGVAQGYLETAQLPDSIALLPPPPAAGSAAFALDEQVNLARNLRGTPRWEQAIADANLQFPAAASIFACAIGTDVSEQTTPRLYGLLRRTRTDAAVVSDAAKHHYNRTRPFVANGESTCTPDKEAGLAENGSYPSGHTSIGWAWALILAELAPDRIDAILARGRSYGESRLVCNVHWHSDVLSGRLMGSAVVARLHADARFRTDMDAARSELAALRARNPAPPANCAAEAAALAQPLPVTAH</sequence>
<evidence type="ECO:0000256" key="4">
    <source>
        <dbReference type="ARBA" id="ARBA00012646"/>
    </source>
</evidence>
<feature type="domain" description="Phosphatidic acid phosphatase type 2/haloperoxidase" evidence="10">
    <location>
        <begin position="119"/>
        <end position="234"/>
    </location>
</feature>
<evidence type="ECO:0000256" key="6">
    <source>
        <dbReference type="ARBA" id="ARBA00022764"/>
    </source>
</evidence>
<comment type="catalytic activity">
    <reaction evidence="1 8">
        <text>a phosphate monoester + H2O = an alcohol + phosphate</text>
        <dbReference type="Rhea" id="RHEA:15017"/>
        <dbReference type="ChEBI" id="CHEBI:15377"/>
        <dbReference type="ChEBI" id="CHEBI:30879"/>
        <dbReference type="ChEBI" id="CHEBI:43474"/>
        <dbReference type="ChEBI" id="CHEBI:67140"/>
        <dbReference type="EC" id="3.1.3.2"/>
    </reaction>
</comment>
<dbReference type="AlphaFoldDB" id="A0A0R0ATB2"/>
<dbReference type="PROSITE" id="PS01157">
    <property type="entry name" value="ACID_PHOSPH_CL_A"/>
    <property type="match status" value="1"/>
</dbReference>
<dbReference type="PIRSF" id="PIRSF000897">
    <property type="entry name" value="Acid_Ptase_ClsA"/>
    <property type="match status" value="1"/>
</dbReference>
<evidence type="ECO:0000256" key="9">
    <source>
        <dbReference type="SAM" id="SignalP"/>
    </source>
</evidence>
<dbReference type="InterPro" id="IPR001011">
    <property type="entry name" value="Acid_Pase_classA_bac"/>
</dbReference>
<dbReference type="PRINTS" id="PR00483">
    <property type="entry name" value="BACPHPHTASE"/>
</dbReference>
<keyword evidence="6" id="KW-0574">Periplasm</keyword>
<organism evidence="11 12">
    <name type="scientific">Stenotrophomonas pictorum JCM 9942</name>
    <dbReference type="NCBI Taxonomy" id="1236960"/>
    <lineage>
        <taxon>Bacteria</taxon>
        <taxon>Pseudomonadati</taxon>
        <taxon>Pseudomonadota</taxon>
        <taxon>Gammaproteobacteria</taxon>
        <taxon>Lysobacterales</taxon>
        <taxon>Lysobacteraceae</taxon>
        <taxon>Stenotrophomonas</taxon>
    </lineage>
</organism>
<dbReference type="RefSeq" id="WP_054658379.1">
    <property type="nucleotide sequence ID" value="NZ_BAZI01000072.1"/>
</dbReference>
<dbReference type="SMART" id="SM00014">
    <property type="entry name" value="acidPPc"/>
    <property type="match status" value="1"/>
</dbReference>
<dbReference type="Pfam" id="PF01569">
    <property type="entry name" value="PAP2"/>
    <property type="match status" value="1"/>
</dbReference>
<evidence type="ECO:0000259" key="10">
    <source>
        <dbReference type="SMART" id="SM00014"/>
    </source>
</evidence>
<evidence type="ECO:0000313" key="11">
    <source>
        <dbReference type="EMBL" id="KRG44487.1"/>
    </source>
</evidence>
<accession>A0A0R0ATB2</accession>
<gene>
    <name evidence="11" type="ORF">ARC78_04875</name>
</gene>
<dbReference type="Gene3D" id="1.20.144.10">
    <property type="entry name" value="Phosphatidic acid phosphatase type 2/haloperoxidase"/>
    <property type="match status" value="1"/>
</dbReference>
<evidence type="ECO:0000256" key="5">
    <source>
        <dbReference type="ARBA" id="ARBA00022729"/>
    </source>
</evidence>
<dbReference type="CDD" id="cd03397">
    <property type="entry name" value="PAP2_acid_phosphatase"/>
    <property type="match status" value="1"/>
</dbReference>
<comment type="subcellular location">
    <subcellularLocation>
        <location evidence="2">Periplasm</location>
    </subcellularLocation>
</comment>
<feature type="chain" id="PRO_5006391285" description="Acid phosphatase" evidence="9">
    <location>
        <begin position="26"/>
        <end position="280"/>
    </location>
</feature>
<dbReference type="PROSITE" id="PS51257">
    <property type="entry name" value="PROKAR_LIPOPROTEIN"/>
    <property type="match status" value="1"/>
</dbReference>